<dbReference type="InterPro" id="IPR006311">
    <property type="entry name" value="TAT_signal"/>
</dbReference>
<evidence type="ECO:0000256" key="1">
    <source>
        <dbReference type="SAM" id="SignalP"/>
    </source>
</evidence>
<dbReference type="GO" id="GO:0004527">
    <property type="term" value="F:exonuclease activity"/>
    <property type="evidence" value="ECO:0007669"/>
    <property type="project" value="UniProtKB-KW"/>
</dbReference>
<dbReference type="InterPro" id="IPR005135">
    <property type="entry name" value="Endo/exonuclease/phosphatase"/>
</dbReference>
<evidence type="ECO:0000313" key="4">
    <source>
        <dbReference type="Proteomes" id="UP000291101"/>
    </source>
</evidence>
<feature type="domain" description="Endonuclease/exonuclease/phosphatase" evidence="2">
    <location>
        <begin position="55"/>
        <end position="429"/>
    </location>
</feature>
<dbReference type="EMBL" id="SDWV01000038">
    <property type="protein sequence ID" value="RYC03315.1"/>
    <property type="molecule type" value="Genomic_DNA"/>
</dbReference>
<dbReference type="PROSITE" id="PS51318">
    <property type="entry name" value="TAT"/>
    <property type="match status" value="1"/>
</dbReference>
<evidence type="ECO:0000259" key="2">
    <source>
        <dbReference type="Pfam" id="PF03372"/>
    </source>
</evidence>
<dbReference type="OrthoDB" id="292013at2"/>
<evidence type="ECO:0000313" key="3">
    <source>
        <dbReference type="EMBL" id="RYC03315.1"/>
    </source>
</evidence>
<feature type="chain" id="PRO_5020892522" evidence="1">
    <location>
        <begin position="34"/>
        <end position="437"/>
    </location>
</feature>
<feature type="signal peptide" evidence="1">
    <location>
        <begin position="1"/>
        <end position="33"/>
    </location>
</feature>
<reference evidence="3 4" key="1">
    <citation type="submission" date="2019-01" db="EMBL/GenBank/DDBJ databases">
        <title>Novel species of Nocardioides.</title>
        <authorList>
            <person name="Liu Q."/>
            <person name="X Y.-H."/>
        </authorList>
    </citation>
    <scope>NUCLEOTIDE SEQUENCE [LARGE SCALE GENOMIC DNA]</scope>
    <source>
        <strain evidence="3 4">HLT2-9</strain>
    </source>
</reference>
<keyword evidence="3" id="KW-0255">Endonuclease</keyword>
<keyword evidence="3" id="KW-0540">Nuclease</keyword>
<keyword evidence="4" id="KW-1185">Reference proteome</keyword>
<accession>A0A4Q2SDB7</accession>
<dbReference type="Pfam" id="PF03372">
    <property type="entry name" value="Exo_endo_phos"/>
    <property type="match status" value="1"/>
</dbReference>
<protein>
    <submittedName>
        <fullName evidence="3">Endonuclease/exonuclease/phosphatase family protein</fullName>
    </submittedName>
</protein>
<gene>
    <name evidence="3" type="ORF">EUA94_21850</name>
</gene>
<keyword evidence="1" id="KW-0732">Signal</keyword>
<name>A0A4Q2SDB7_9ACTN</name>
<proteinExistence type="predicted"/>
<sequence>MHARRTRLSLAAAAAALAAAGFSAPALTSSASAYDPAPQSATSQKAQQAELRFATFNASLNRLTAGDLVRDLSTPDNAQAAAIAETIQRVNPDVLLVNEFDYVEGGRAAELFRDNYLEVAHHGVAPVDYPYYYVAPANTGVATGFDLNNNGVVGAPGTPAGGDDSFGFGHFPGQYGMVVYSKYPIATDEVRTFQHFLWKDMPGALLPDDPATPAESDWYSPAELDVFRLSSKSHWDVPIKVPGRKPVHFLVSHPTPPTFDGTEDRNGTRNHDEIRFWADYVAGGRGAAYIYDDAGETGGLGRGQDFVIAGDQNADPYDGDSTDRAIWQLLDHPRIQDPHPTSTGAVEAAERDGGENVPQIGPDAEDTADFADALQTKPTDQKNPGNLRADYVLPSERFDILGSGVFWLPSSDPLFTRLVGVYPFPTSDHRMVWLDVR</sequence>
<dbReference type="RefSeq" id="WP_129429034.1">
    <property type="nucleotide sequence ID" value="NZ_SDWV01000038.1"/>
</dbReference>
<dbReference type="GO" id="GO:0004519">
    <property type="term" value="F:endonuclease activity"/>
    <property type="evidence" value="ECO:0007669"/>
    <property type="project" value="UniProtKB-KW"/>
</dbReference>
<dbReference type="Proteomes" id="UP000291101">
    <property type="component" value="Unassembled WGS sequence"/>
</dbReference>
<dbReference type="Gene3D" id="3.60.10.10">
    <property type="entry name" value="Endonuclease/exonuclease/phosphatase"/>
    <property type="match status" value="1"/>
</dbReference>
<dbReference type="SUPFAM" id="SSF56219">
    <property type="entry name" value="DNase I-like"/>
    <property type="match status" value="1"/>
</dbReference>
<organism evidence="3 4">
    <name type="scientific">Nocardioides zhouii</name>
    <dbReference type="NCBI Taxonomy" id="1168729"/>
    <lineage>
        <taxon>Bacteria</taxon>
        <taxon>Bacillati</taxon>
        <taxon>Actinomycetota</taxon>
        <taxon>Actinomycetes</taxon>
        <taxon>Propionibacteriales</taxon>
        <taxon>Nocardioidaceae</taxon>
        <taxon>Nocardioides</taxon>
    </lineage>
</organism>
<keyword evidence="3" id="KW-0269">Exonuclease</keyword>
<keyword evidence="3" id="KW-0378">Hydrolase</keyword>
<dbReference type="InterPro" id="IPR036691">
    <property type="entry name" value="Endo/exonu/phosph_ase_sf"/>
</dbReference>
<comment type="caution">
    <text evidence="3">The sequence shown here is derived from an EMBL/GenBank/DDBJ whole genome shotgun (WGS) entry which is preliminary data.</text>
</comment>
<dbReference type="AlphaFoldDB" id="A0A4Q2SDB7"/>